<feature type="compositionally biased region" description="Basic and acidic residues" evidence="3">
    <location>
        <begin position="90"/>
        <end position="106"/>
    </location>
</feature>
<sequence>MDSTQEVLMQLVEATQMVAARASLVRCGAPAHLGQLLPMTLQLWSQDRLSHQFKELESSEALRSLRSSYSEELRDTAVKLAADASLSEMPKGREQQDSDSLQERVGDGVVSATQQQLHKATDEGSLRRGGCPGSWKTRTHLGRLRSAQLLSAASDHSAPSDGPRLRQQHAAAGLPGMSSAEYLTIEEDDPSSAGATDTSWQTSQTHMSAAGQQLLLLLRVLRNLCATGSDATRAMADVGVPAQVACLISDPLQSNPQGSAQLSKVAAQLLANMSANEGPALHAVWSACFPGSFTKLAALNCDTHGPLARVLLHCCSASEQYAAALCSHTGSELLRELLSGSVHDPGNEPDAEIAGPVMELGWLLGHLVYVRGLLPEVFGALAEPQEGPSAPSAAAVPLDPLQTVLLELLSEEMENGSTRQQLMVAAEEAPKKAARSLTFLLTIVRHLASSLARAPGESLLEANLLEASLQVLKELFALDDGGSKTTPRRELGNSLCSSGLVPLLLSFLVALGPICARAQASSWDPDSFRSEDSPVASSLKKAASSFPRHPPYYGYRTDIVAVLAHAAYCRKEVQHEMLDLGGIPLVLSQCQVDDISPMVREWALWGIRNLCEGNEAVQQAIVDLQPLSPVLSPDLHSMGITVEMNAANGKMSIVRQAQTGMCPV</sequence>
<dbReference type="SUPFAM" id="SSF48371">
    <property type="entry name" value="ARM repeat"/>
    <property type="match status" value="1"/>
</dbReference>
<feature type="region of interest" description="Disordered" evidence="3">
    <location>
        <begin position="84"/>
        <end position="138"/>
    </location>
</feature>
<dbReference type="Pfam" id="PF09759">
    <property type="entry name" value="Atx10homo_assoc"/>
    <property type="match status" value="1"/>
</dbReference>
<dbReference type="PANTHER" id="PTHR13255:SF0">
    <property type="entry name" value="ATAXIN-10"/>
    <property type="match status" value="1"/>
</dbReference>
<dbReference type="Gene3D" id="1.25.10.10">
    <property type="entry name" value="Leucine-rich Repeat Variant"/>
    <property type="match status" value="1"/>
</dbReference>
<evidence type="ECO:0000259" key="4">
    <source>
        <dbReference type="Pfam" id="PF09759"/>
    </source>
</evidence>
<dbReference type="InterPro" id="IPR051374">
    <property type="entry name" value="Ataxin-10/CTR86_families"/>
</dbReference>
<feature type="region of interest" description="Disordered" evidence="3">
    <location>
        <begin position="150"/>
        <end position="172"/>
    </location>
</feature>
<reference evidence="5 6" key="1">
    <citation type="submission" date="2023-10" db="EMBL/GenBank/DDBJ databases">
        <authorList>
            <person name="Maclean D."/>
            <person name="Macfadyen A."/>
        </authorList>
    </citation>
    <scope>NUCLEOTIDE SEQUENCE [LARGE SCALE GENOMIC DNA]</scope>
</reference>
<gene>
    <name evidence="5" type="ORF">CVIRNUC_002973</name>
</gene>
<evidence type="ECO:0000256" key="1">
    <source>
        <dbReference type="ARBA" id="ARBA00022618"/>
    </source>
</evidence>
<keyword evidence="6" id="KW-1185">Reference proteome</keyword>
<dbReference type="GO" id="GO:0051301">
    <property type="term" value="P:cell division"/>
    <property type="evidence" value="ECO:0007669"/>
    <property type="project" value="UniProtKB-KW"/>
</dbReference>
<dbReference type="GO" id="GO:0005829">
    <property type="term" value="C:cytosol"/>
    <property type="evidence" value="ECO:0007669"/>
    <property type="project" value="TreeGrafter"/>
</dbReference>
<dbReference type="InterPro" id="IPR000225">
    <property type="entry name" value="Armadillo"/>
</dbReference>
<organism evidence="5 6">
    <name type="scientific">Coccomyxa viridis</name>
    <dbReference type="NCBI Taxonomy" id="1274662"/>
    <lineage>
        <taxon>Eukaryota</taxon>
        <taxon>Viridiplantae</taxon>
        <taxon>Chlorophyta</taxon>
        <taxon>core chlorophytes</taxon>
        <taxon>Trebouxiophyceae</taxon>
        <taxon>Trebouxiophyceae incertae sedis</taxon>
        <taxon>Coccomyxaceae</taxon>
        <taxon>Coccomyxa</taxon>
    </lineage>
</organism>
<dbReference type="InterPro" id="IPR019156">
    <property type="entry name" value="Ataxin-10_domain"/>
</dbReference>
<dbReference type="Proteomes" id="UP001314263">
    <property type="component" value="Unassembled WGS sequence"/>
</dbReference>
<comment type="caution">
    <text evidence="5">The sequence shown here is derived from an EMBL/GenBank/DDBJ whole genome shotgun (WGS) entry which is preliminary data.</text>
</comment>
<evidence type="ECO:0000313" key="5">
    <source>
        <dbReference type="EMBL" id="CAK0762598.1"/>
    </source>
</evidence>
<dbReference type="InterPro" id="IPR016024">
    <property type="entry name" value="ARM-type_fold"/>
</dbReference>
<evidence type="ECO:0000313" key="6">
    <source>
        <dbReference type="Proteomes" id="UP001314263"/>
    </source>
</evidence>
<dbReference type="InterPro" id="IPR011989">
    <property type="entry name" value="ARM-like"/>
</dbReference>
<evidence type="ECO:0000256" key="3">
    <source>
        <dbReference type="SAM" id="MobiDB-lite"/>
    </source>
</evidence>
<feature type="domain" description="Ataxin-10" evidence="4">
    <location>
        <begin position="555"/>
        <end position="652"/>
    </location>
</feature>
<dbReference type="EMBL" id="CAUYUE010000004">
    <property type="protein sequence ID" value="CAK0762598.1"/>
    <property type="molecule type" value="Genomic_DNA"/>
</dbReference>
<dbReference type="SMART" id="SM00185">
    <property type="entry name" value="ARM"/>
    <property type="match status" value="2"/>
</dbReference>
<protein>
    <recommendedName>
        <fullName evidence="4">Ataxin-10 domain-containing protein</fullName>
    </recommendedName>
</protein>
<keyword evidence="2" id="KW-0131">Cell cycle</keyword>
<accession>A0AAV1HY21</accession>
<name>A0AAV1HY21_9CHLO</name>
<dbReference type="PANTHER" id="PTHR13255">
    <property type="entry name" value="ATAXIN-10"/>
    <property type="match status" value="1"/>
</dbReference>
<keyword evidence="1" id="KW-0132">Cell division</keyword>
<proteinExistence type="predicted"/>
<evidence type="ECO:0000256" key="2">
    <source>
        <dbReference type="ARBA" id="ARBA00023306"/>
    </source>
</evidence>
<dbReference type="AlphaFoldDB" id="A0AAV1HY21"/>